<dbReference type="CDD" id="cd03255">
    <property type="entry name" value="ABC_MJ0796_LolCDE_FtsE"/>
    <property type="match status" value="1"/>
</dbReference>
<dbReference type="Gene3D" id="3.40.50.300">
    <property type="entry name" value="P-loop containing nucleotide triphosphate hydrolases"/>
    <property type="match status" value="1"/>
</dbReference>
<dbReference type="GO" id="GO:0022857">
    <property type="term" value="F:transmembrane transporter activity"/>
    <property type="evidence" value="ECO:0007669"/>
    <property type="project" value="TreeGrafter"/>
</dbReference>
<evidence type="ECO:0000256" key="2">
    <source>
        <dbReference type="ARBA" id="ARBA00022448"/>
    </source>
</evidence>
<keyword evidence="2" id="KW-0813">Transport</keyword>
<dbReference type="InterPro" id="IPR003439">
    <property type="entry name" value="ABC_transporter-like_ATP-bd"/>
</dbReference>
<dbReference type="GO" id="GO:0016887">
    <property type="term" value="F:ATP hydrolysis activity"/>
    <property type="evidence" value="ECO:0007669"/>
    <property type="project" value="InterPro"/>
</dbReference>
<feature type="coiled-coil region" evidence="10">
    <location>
        <begin position="232"/>
        <end position="259"/>
    </location>
</feature>
<keyword evidence="3" id="KW-1003">Cell membrane</keyword>
<dbReference type="InterPro" id="IPR017911">
    <property type="entry name" value="MacB-like_ATP-bd"/>
</dbReference>
<keyword evidence="4 11" id="KW-0812">Transmembrane</keyword>
<dbReference type="Pfam" id="PF00005">
    <property type="entry name" value="ABC_tran"/>
    <property type="match status" value="1"/>
</dbReference>
<dbReference type="InterPro" id="IPR027417">
    <property type="entry name" value="P-loop_NTPase"/>
</dbReference>
<dbReference type="InParanoid" id="A0A397QUX5"/>
<feature type="domain" description="ABC transporter" evidence="12">
    <location>
        <begin position="2"/>
        <end position="240"/>
    </location>
</feature>
<keyword evidence="5" id="KW-0547">Nucleotide-binding</keyword>
<organism evidence="13 14">
    <name type="scientific">Anaeroplasma bactoclasticum</name>
    <dbReference type="NCBI Taxonomy" id="2088"/>
    <lineage>
        <taxon>Bacteria</taxon>
        <taxon>Bacillati</taxon>
        <taxon>Mycoplasmatota</taxon>
        <taxon>Mollicutes</taxon>
        <taxon>Anaeroplasmatales</taxon>
        <taxon>Anaeroplasmataceae</taxon>
        <taxon>Anaeroplasma</taxon>
    </lineage>
</organism>
<keyword evidence="14" id="KW-1185">Reference proteome</keyword>
<accession>A0A397QUX5</accession>
<dbReference type="GO" id="GO:0005524">
    <property type="term" value="F:ATP binding"/>
    <property type="evidence" value="ECO:0007669"/>
    <property type="project" value="UniProtKB-KW"/>
</dbReference>
<dbReference type="Pfam" id="PF02687">
    <property type="entry name" value="FtsX"/>
    <property type="match status" value="1"/>
</dbReference>
<keyword evidence="6" id="KW-0067">ATP-binding</keyword>
<sequence length="1295" mass="144712">MLRLENIRKNYYVADLTVEALKGVNLNFRKNEFVSILGPSGCGKTTLLNIIGGLDQYTSGDLIINGRSTKEFEGHDWDVYRNHRIGFIFQSYNLIPHQTVLGNVELALTIAGISKNERVARAKKALDRVGLKGQYYKKPNQMSGGQCQRVAIARALVNEPEILLADEPTGALDTETSIQIMDLIKEIAEERLVIMVTHNPDLAYKYSTRIVKFLDGEVVEDSNPFAKEDEIKEVEEAKAAEANEAYDEAKIKKERAKMSLWTAFKLSARNLHSKFKRTFMVALAGCIGIVGVSTVLAVSNGVQGYINDLENDMLAGYPVAITSSSLDYTNLLGGGLMSNTDDVNSEGDRSKLFIASLVRTLYNMNGVTSTNEITQGYMDFLADMPKDYTELIQYKYGYQIAPNIYTDFKTADGVTHQMSVAAIQATYASVLNNVEEFKDYSSMISSVTVMTEAPSNASYIGDMYEVLYLENGMTLEEVFQDKSSLIAVASKNSNTLNDLELAEYGYFSQEQFLNYCYRVGNSDLYVDNPILDIPETISYEDLATKKFTWYPNDTVYTKGSTDDDFGDKYYASAYSDGTLANETEAKYDNYRRNAFSDTGSVELNVKCVLRLKDDHSYGAMSSGGLYYTEALTKYMREQNLNSTICNSAKDQENTLYNVEVGYNFRFDGNSSKSLETYYLTSSGSSIMSYISQFLGATSGSKQVSTYSLSALGGAKFPTSISFYTSTFEQKDKLCAYLDKWNEDNAINLYKQNKEGYYEAVSKNDKGEEIISYYYYDKSSDSFYLVALSSDKYALDYNGNQYKLVVSEDNKDASFYKKLADKVGDAFFIDGQVEVTNNYSINAYSLGSYILFGDQFESSNIYYDSLEVVKDKDNNPRFGGYLYSYLNSEGEAKYVMKVQNQSYYKLALDKDGNVMSVRNGYDKYRYVEAENAFYKDEYVLVTSGGVPVLDADGNKQYTIKSTKVDSEDLKDIYAEDKVYSYANVVKNPTYTIAGNEYTLDTLGLYIDMTNLGDLDFSKVKVDTINKVITLEDYSIVDFYYKDETDTGFKYYYVDYSEEEKNGTVVSYIHANDISKYLDTTNLGNTDVSGFISDLYILNEDGSLSAVSADFSTDPLTIAQMLELKVVREKLEDKSILTIDDSLKIEYTDMIGIIITMVNTLIQIITYALIAFTALSLVVSTVMIGIITYVSVVERVKEIGVIRALGGRKKDVSHLFNAETLIIGFSAGVLGIVITYLLSLLINIVLGAMVGVYTIAALPWYQAIIMIAISVFLTMIAGLIPASSAAKKDPVVALRTE</sequence>
<dbReference type="InterPro" id="IPR003593">
    <property type="entry name" value="AAA+_ATPase"/>
</dbReference>
<name>A0A397QUX5_9MOLU</name>
<evidence type="ECO:0000256" key="5">
    <source>
        <dbReference type="ARBA" id="ARBA00022741"/>
    </source>
</evidence>
<keyword evidence="7 11" id="KW-1133">Transmembrane helix</keyword>
<dbReference type="PANTHER" id="PTHR24220">
    <property type="entry name" value="IMPORT ATP-BINDING PROTEIN"/>
    <property type="match status" value="1"/>
</dbReference>
<evidence type="ECO:0000256" key="3">
    <source>
        <dbReference type="ARBA" id="ARBA00022475"/>
    </source>
</evidence>
<feature type="transmembrane region" description="Helical" evidence="11">
    <location>
        <begin position="1256"/>
        <end position="1278"/>
    </location>
</feature>
<protein>
    <submittedName>
        <fullName evidence="13">ABC-type lipoprotein export system ATPase subunit</fullName>
    </submittedName>
</protein>
<dbReference type="FunFam" id="3.40.50.300:FF:000032">
    <property type="entry name" value="Export ABC transporter ATP-binding protein"/>
    <property type="match status" value="1"/>
</dbReference>
<feature type="transmembrane region" description="Helical" evidence="11">
    <location>
        <begin position="1162"/>
        <end position="1191"/>
    </location>
</feature>
<dbReference type="GO" id="GO:0098796">
    <property type="term" value="C:membrane protein complex"/>
    <property type="evidence" value="ECO:0007669"/>
    <property type="project" value="UniProtKB-ARBA"/>
</dbReference>
<evidence type="ECO:0000256" key="10">
    <source>
        <dbReference type="SAM" id="Coils"/>
    </source>
</evidence>
<evidence type="ECO:0000256" key="6">
    <source>
        <dbReference type="ARBA" id="ARBA00022840"/>
    </source>
</evidence>
<gene>
    <name evidence="13" type="ORF">EI71_01823</name>
</gene>
<keyword evidence="10" id="KW-0175">Coiled coil</keyword>
<comment type="similarity">
    <text evidence="9">Belongs to the ABC transporter superfamily. Macrolide exporter (TC 3.A.1.122) family.</text>
</comment>
<dbReference type="PROSITE" id="PS00211">
    <property type="entry name" value="ABC_TRANSPORTER_1"/>
    <property type="match status" value="1"/>
</dbReference>
<evidence type="ECO:0000313" key="13">
    <source>
        <dbReference type="EMBL" id="RIA64868.1"/>
    </source>
</evidence>
<dbReference type="InterPro" id="IPR015854">
    <property type="entry name" value="ABC_transpr_LolD-like"/>
</dbReference>
<dbReference type="GO" id="GO:0005886">
    <property type="term" value="C:plasma membrane"/>
    <property type="evidence" value="ECO:0007669"/>
    <property type="project" value="UniProtKB-SubCell"/>
</dbReference>
<evidence type="ECO:0000256" key="9">
    <source>
        <dbReference type="ARBA" id="ARBA00038388"/>
    </source>
</evidence>
<dbReference type="SUPFAM" id="SSF52540">
    <property type="entry name" value="P-loop containing nucleoside triphosphate hydrolases"/>
    <property type="match status" value="1"/>
</dbReference>
<keyword evidence="8 11" id="KW-0472">Membrane</keyword>
<comment type="caution">
    <text evidence="13">The sequence shown here is derived from an EMBL/GenBank/DDBJ whole genome shotgun (WGS) entry which is preliminary data.</text>
</comment>
<comment type="subcellular location">
    <subcellularLocation>
        <location evidence="1">Cell inner membrane</location>
        <topology evidence="1">Multi-pass membrane protein</topology>
    </subcellularLocation>
</comment>
<evidence type="ECO:0000256" key="11">
    <source>
        <dbReference type="SAM" id="Phobius"/>
    </source>
</evidence>
<evidence type="ECO:0000256" key="1">
    <source>
        <dbReference type="ARBA" id="ARBA00004429"/>
    </source>
</evidence>
<dbReference type="EMBL" id="QXEV01000033">
    <property type="protein sequence ID" value="RIA64868.1"/>
    <property type="molecule type" value="Genomic_DNA"/>
</dbReference>
<dbReference type="Proteomes" id="UP000266506">
    <property type="component" value="Unassembled WGS sequence"/>
</dbReference>
<reference evidence="13 14" key="1">
    <citation type="submission" date="2018-08" db="EMBL/GenBank/DDBJ databases">
        <title>Genomic Encyclopedia of Archaeal and Bacterial Type Strains, Phase II (KMG-II): from individual species to whole genera.</title>
        <authorList>
            <person name="Goeker M."/>
        </authorList>
    </citation>
    <scope>NUCLEOTIDE SEQUENCE [LARGE SCALE GENOMIC DNA]</scope>
    <source>
        <strain evidence="13 14">ATCC 27112</strain>
    </source>
</reference>
<evidence type="ECO:0000256" key="7">
    <source>
        <dbReference type="ARBA" id="ARBA00022989"/>
    </source>
</evidence>
<feature type="transmembrane region" description="Helical" evidence="11">
    <location>
        <begin position="279"/>
        <end position="298"/>
    </location>
</feature>
<keyword evidence="13" id="KW-0449">Lipoprotein</keyword>
<evidence type="ECO:0000256" key="8">
    <source>
        <dbReference type="ARBA" id="ARBA00023136"/>
    </source>
</evidence>
<proteinExistence type="inferred from homology"/>
<dbReference type="SMART" id="SM00382">
    <property type="entry name" value="AAA"/>
    <property type="match status" value="1"/>
</dbReference>
<feature type="transmembrane region" description="Helical" evidence="11">
    <location>
        <begin position="1212"/>
        <end position="1236"/>
    </location>
</feature>
<dbReference type="PANTHER" id="PTHR24220:SF86">
    <property type="entry name" value="ABC TRANSPORTER ABCH.1"/>
    <property type="match status" value="1"/>
</dbReference>
<dbReference type="InterPro" id="IPR003838">
    <property type="entry name" value="ABC3_permease_C"/>
</dbReference>
<evidence type="ECO:0000256" key="4">
    <source>
        <dbReference type="ARBA" id="ARBA00022692"/>
    </source>
</evidence>
<dbReference type="InterPro" id="IPR017871">
    <property type="entry name" value="ABC_transporter-like_CS"/>
</dbReference>
<evidence type="ECO:0000259" key="12">
    <source>
        <dbReference type="PROSITE" id="PS50893"/>
    </source>
</evidence>
<evidence type="ECO:0000313" key="14">
    <source>
        <dbReference type="Proteomes" id="UP000266506"/>
    </source>
</evidence>
<dbReference type="PROSITE" id="PS50893">
    <property type="entry name" value="ABC_TRANSPORTER_2"/>
    <property type="match status" value="1"/>
</dbReference>